<dbReference type="Proteomes" id="UP000767291">
    <property type="component" value="Unassembled WGS sequence"/>
</dbReference>
<evidence type="ECO:0000313" key="12">
    <source>
        <dbReference type="Proteomes" id="UP000767291"/>
    </source>
</evidence>
<keyword evidence="4 9" id="KW-0812">Transmembrane</keyword>
<evidence type="ECO:0000256" key="6">
    <source>
        <dbReference type="ARBA" id="ARBA00023032"/>
    </source>
</evidence>
<accession>A0ABS4E988</accession>
<dbReference type="PANTHER" id="PTHR30406">
    <property type="entry name" value="SULFATE TRANSPORT SYSTEM PERMEASE PROTEIN"/>
    <property type="match status" value="1"/>
</dbReference>
<comment type="subcellular location">
    <subcellularLocation>
        <location evidence="9">Cell membrane</location>
        <topology evidence="9">Multi-pass membrane protein</topology>
    </subcellularLocation>
    <subcellularLocation>
        <location evidence="1">Membrane</location>
        <topology evidence="1">Multi-pass membrane protein</topology>
    </subcellularLocation>
</comment>
<keyword evidence="7 9" id="KW-0472">Membrane</keyword>
<evidence type="ECO:0000256" key="9">
    <source>
        <dbReference type="RuleBase" id="RU363032"/>
    </source>
</evidence>
<dbReference type="NCBIfam" id="NF038017">
    <property type="entry name" value="ABC_perm1"/>
    <property type="match status" value="1"/>
</dbReference>
<comment type="similarity">
    <text evidence="9">Belongs to the binding-protein-dependent transport system permease family.</text>
</comment>
<dbReference type="PROSITE" id="PS50928">
    <property type="entry name" value="ABC_TM1"/>
    <property type="match status" value="1"/>
</dbReference>
<comment type="function">
    <text evidence="8">Part of the ABC transporter complex CysAWTP (TC 3.A.1.6.1) involved in sulfate/thiosulfate import. Probably responsible for the translocation of the substrate across the membrane.</text>
</comment>
<comment type="caution">
    <text evidence="11">The sequence shown here is derived from an EMBL/GenBank/DDBJ whole genome shotgun (WGS) entry which is preliminary data.</text>
</comment>
<dbReference type="InterPro" id="IPR000515">
    <property type="entry name" value="MetI-like"/>
</dbReference>
<evidence type="ECO:0000313" key="11">
    <source>
        <dbReference type="EMBL" id="MBP1854481.1"/>
    </source>
</evidence>
<feature type="domain" description="ABC transmembrane type-1" evidence="10">
    <location>
        <begin position="49"/>
        <end position="252"/>
    </location>
</feature>
<evidence type="ECO:0000256" key="8">
    <source>
        <dbReference type="ARBA" id="ARBA00025323"/>
    </source>
</evidence>
<dbReference type="SUPFAM" id="SSF161098">
    <property type="entry name" value="MetI-like"/>
    <property type="match status" value="1"/>
</dbReference>
<gene>
    <name evidence="11" type="ORF">J2Z43_000871</name>
</gene>
<dbReference type="PANTHER" id="PTHR30406:SF8">
    <property type="entry name" value="SULFATE TRANSPORT SYSTEM PERMEASE PROTEIN CYST"/>
    <property type="match status" value="1"/>
</dbReference>
<evidence type="ECO:0000256" key="5">
    <source>
        <dbReference type="ARBA" id="ARBA00022989"/>
    </source>
</evidence>
<name>A0ABS4E988_9FIRM</name>
<dbReference type="CDD" id="cd06261">
    <property type="entry name" value="TM_PBP2"/>
    <property type="match status" value="1"/>
</dbReference>
<feature type="transmembrane region" description="Helical" evidence="9">
    <location>
        <begin position="95"/>
        <end position="113"/>
    </location>
</feature>
<keyword evidence="6" id="KW-0764">Sulfate transport</keyword>
<keyword evidence="3 9" id="KW-0813">Transport</keyword>
<evidence type="ECO:0000256" key="2">
    <source>
        <dbReference type="ARBA" id="ARBA00011779"/>
    </source>
</evidence>
<sequence>MKNKIFDVLLTVFFVLVLLFIVSPLGMLIIRGISYVPVCLGSEEVQFAIALSMKTSFISTVICLILALPTSYFLHTKKIPFKKLVVQVINLPMSLPHLVSGIALLLLFGRLGIGNDLQQIINLDFVFTKQGIVLAQVFVNLPLTIKILNTALSESNEKMVFVARTLGCNSWQAFRHITLPNLKRGIISATVMTWSRALGEFGAVAMIAGSTRMKTEIIPTSIYLNMSTGDVDIAVGIAVILIIISITCMTIFEVLFNREVGEK</sequence>
<comment type="subunit">
    <text evidence="2">The complex is composed of two ATP-binding proteins (CysA), two transmembrane proteins (CysT and CysW) and a solute-binding protein (CysP).</text>
</comment>
<dbReference type="Gene3D" id="1.10.3720.10">
    <property type="entry name" value="MetI-like"/>
    <property type="match status" value="1"/>
</dbReference>
<organism evidence="11 12">
    <name type="scientific">Metaclostridioides mangenotii</name>
    <dbReference type="NCBI Taxonomy" id="1540"/>
    <lineage>
        <taxon>Bacteria</taxon>
        <taxon>Bacillati</taxon>
        <taxon>Bacillota</taxon>
        <taxon>Clostridia</taxon>
        <taxon>Peptostreptococcales</taxon>
        <taxon>Peptostreptococcaceae</taxon>
        <taxon>Metaclostridioides</taxon>
    </lineage>
</organism>
<evidence type="ECO:0000256" key="3">
    <source>
        <dbReference type="ARBA" id="ARBA00022448"/>
    </source>
</evidence>
<evidence type="ECO:0000256" key="1">
    <source>
        <dbReference type="ARBA" id="ARBA00004141"/>
    </source>
</evidence>
<reference evidence="11 12" key="1">
    <citation type="submission" date="2021-03" db="EMBL/GenBank/DDBJ databases">
        <title>Genomic Encyclopedia of Type Strains, Phase IV (KMG-IV): sequencing the most valuable type-strain genomes for metagenomic binning, comparative biology and taxonomic classification.</title>
        <authorList>
            <person name="Goeker M."/>
        </authorList>
    </citation>
    <scope>NUCLEOTIDE SEQUENCE [LARGE SCALE GENOMIC DNA]</scope>
    <source>
        <strain evidence="11 12">DSM 1289</strain>
    </source>
</reference>
<dbReference type="Pfam" id="PF00528">
    <property type="entry name" value="BPD_transp_1"/>
    <property type="match status" value="1"/>
</dbReference>
<feature type="transmembrane region" description="Helical" evidence="9">
    <location>
        <begin position="57"/>
        <end position="74"/>
    </location>
</feature>
<keyword evidence="12" id="KW-1185">Reference proteome</keyword>
<protein>
    <submittedName>
        <fullName evidence="11">Molybdate transport system permease protein</fullName>
    </submittedName>
</protein>
<feature type="transmembrane region" description="Helical" evidence="9">
    <location>
        <begin position="233"/>
        <end position="256"/>
    </location>
</feature>
<evidence type="ECO:0000256" key="4">
    <source>
        <dbReference type="ARBA" id="ARBA00022692"/>
    </source>
</evidence>
<dbReference type="RefSeq" id="WP_209455992.1">
    <property type="nucleotide sequence ID" value="NZ_BAAACS010000012.1"/>
</dbReference>
<proteinExistence type="inferred from homology"/>
<dbReference type="EMBL" id="JAGGJX010000001">
    <property type="protein sequence ID" value="MBP1854481.1"/>
    <property type="molecule type" value="Genomic_DNA"/>
</dbReference>
<dbReference type="InterPro" id="IPR049783">
    <property type="entry name" value="ABC_perm_TupB-like"/>
</dbReference>
<keyword evidence="5 9" id="KW-1133">Transmembrane helix</keyword>
<dbReference type="InterPro" id="IPR035906">
    <property type="entry name" value="MetI-like_sf"/>
</dbReference>
<evidence type="ECO:0000256" key="7">
    <source>
        <dbReference type="ARBA" id="ARBA00023136"/>
    </source>
</evidence>
<dbReference type="InterPro" id="IPR005667">
    <property type="entry name" value="Sulph_transpt2"/>
</dbReference>
<evidence type="ECO:0000259" key="10">
    <source>
        <dbReference type="PROSITE" id="PS50928"/>
    </source>
</evidence>